<dbReference type="PANTHER" id="PTHR30368">
    <property type="entry name" value="SULFATE-BINDING PROTEIN"/>
    <property type="match status" value="1"/>
</dbReference>
<dbReference type="NCBIfam" id="TIGR00971">
    <property type="entry name" value="3a0106s03"/>
    <property type="match status" value="1"/>
</dbReference>
<feature type="chain" id="PRO_5030973647" evidence="6">
    <location>
        <begin position="29"/>
        <end position="341"/>
    </location>
</feature>
<dbReference type="InterPro" id="IPR005669">
    <property type="entry name" value="Thiosulph/SO4-bd"/>
</dbReference>
<organism evidence="7 8">
    <name type="scientific">Neisseria animalis</name>
    <dbReference type="NCBI Taxonomy" id="492"/>
    <lineage>
        <taxon>Bacteria</taxon>
        <taxon>Pseudomonadati</taxon>
        <taxon>Pseudomonadota</taxon>
        <taxon>Betaproteobacteria</taxon>
        <taxon>Neisseriales</taxon>
        <taxon>Neisseriaceae</taxon>
        <taxon>Neisseria</taxon>
    </lineage>
</organism>
<evidence type="ECO:0000256" key="6">
    <source>
        <dbReference type="SAM" id="SignalP"/>
    </source>
</evidence>
<dbReference type="PANTHER" id="PTHR30368:SF2">
    <property type="entry name" value="SULFATE-BINDING PROTEIN"/>
    <property type="match status" value="1"/>
</dbReference>
<dbReference type="Pfam" id="PF13531">
    <property type="entry name" value="SBP_bac_11"/>
    <property type="match status" value="1"/>
</dbReference>
<gene>
    <name evidence="7" type="ORF">D0T90_09855</name>
</gene>
<keyword evidence="5" id="KW-0574">Periplasm</keyword>
<proteinExistence type="inferred from homology"/>
<dbReference type="GO" id="GO:0042597">
    <property type="term" value="C:periplasmic space"/>
    <property type="evidence" value="ECO:0007669"/>
    <property type="project" value="UniProtKB-SubCell"/>
</dbReference>
<keyword evidence="4 6" id="KW-0732">Signal</keyword>
<dbReference type="GO" id="GO:1902358">
    <property type="term" value="P:sulfate transmembrane transport"/>
    <property type="evidence" value="ECO:0007669"/>
    <property type="project" value="InterPro"/>
</dbReference>
<evidence type="ECO:0000256" key="1">
    <source>
        <dbReference type="ARBA" id="ARBA00004418"/>
    </source>
</evidence>
<dbReference type="AlphaFoldDB" id="A0A5P3MT76"/>
<dbReference type="RefSeq" id="WP_123796147.1">
    <property type="nucleotide sequence ID" value="NZ_CP031699.1"/>
</dbReference>
<evidence type="ECO:0000313" key="7">
    <source>
        <dbReference type="EMBL" id="QEY24728.1"/>
    </source>
</evidence>
<protein>
    <submittedName>
        <fullName evidence="7">Sulfate ABC transporter substrate-binding protein</fullName>
    </submittedName>
</protein>
<dbReference type="KEGG" id="naq:D0T90_09855"/>
<dbReference type="OrthoDB" id="9802127at2"/>
<accession>A0A5P3MT76</accession>
<sequence>MSKTLCWALGFAAALTLAAACSRTQATADAGEYMKILNVSYDVSRDFYKEYNPLFVREFKKIRPDIDLHIQQSHGGSSKQAMSVANGLPADVVTMNQTSDIDTLAQRGLVASDWADSLPNQAVPFSSATVFLVRKGNPKDITDWHVLADSDVKVVFANPKTSGNGRYAFLSLYGYALKTYGSQTEAETFTRKVLANVPMFENGSRAASTSFTQREIGDVLVTLENEANFISRNLLPDQFEIVYPSYTAEAESPVAVVESVTAKKGTREAARAYLQYLWSDPAQELAAKMYFRPGNAEILARHRTDFPKLNTFRPNETLGSWPEIMTNFFADGGIFDRLNTR</sequence>
<keyword evidence="8" id="KW-1185">Reference proteome</keyword>
<dbReference type="SUPFAM" id="SSF53850">
    <property type="entry name" value="Periplasmic binding protein-like II"/>
    <property type="match status" value="1"/>
</dbReference>
<evidence type="ECO:0000256" key="3">
    <source>
        <dbReference type="ARBA" id="ARBA00022448"/>
    </source>
</evidence>
<comment type="subcellular location">
    <subcellularLocation>
        <location evidence="1">Periplasm</location>
    </subcellularLocation>
</comment>
<evidence type="ECO:0000256" key="2">
    <source>
        <dbReference type="ARBA" id="ARBA00006099"/>
    </source>
</evidence>
<dbReference type="CDD" id="cd01005">
    <property type="entry name" value="PBP2_CysP"/>
    <property type="match status" value="1"/>
</dbReference>
<reference evidence="7 8" key="1">
    <citation type="submission" date="2018-08" db="EMBL/GenBank/DDBJ databases">
        <title>Neisseria animalis ATCC 49930 complete genome.</title>
        <authorList>
            <person name="Veseli I.A."/>
            <person name="Mascarenhas dos Santos A.C."/>
            <person name="Buttler R."/>
            <person name="Pombert J.-F."/>
        </authorList>
    </citation>
    <scope>NUCLEOTIDE SEQUENCE [LARGE SCALE GENOMIC DNA]</scope>
    <source>
        <strain evidence="7 8">ATCC 49930</strain>
    </source>
</reference>
<dbReference type="Gene3D" id="3.40.190.10">
    <property type="entry name" value="Periplasmic binding protein-like II"/>
    <property type="match status" value="2"/>
</dbReference>
<dbReference type="GO" id="GO:0140104">
    <property type="term" value="F:molecular carrier activity"/>
    <property type="evidence" value="ECO:0007669"/>
    <property type="project" value="InterPro"/>
</dbReference>
<dbReference type="NCBIfam" id="NF008022">
    <property type="entry name" value="PRK10752.1"/>
    <property type="match status" value="1"/>
</dbReference>
<dbReference type="Proteomes" id="UP000325536">
    <property type="component" value="Chromosome"/>
</dbReference>
<dbReference type="EMBL" id="CP031699">
    <property type="protein sequence ID" value="QEY24728.1"/>
    <property type="molecule type" value="Genomic_DNA"/>
</dbReference>
<evidence type="ECO:0000256" key="4">
    <source>
        <dbReference type="ARBA" id="ARBA00022729"/>
    </source>
</evidence>
<feature type="signal peptide" evidence="6">
    <location>
        <begin position="1"/>
        <end position="28"/>
    </location>
</feature>
<comment type="similarity">
    <text evidence="2">Belongs to the prokaryotic sulfate-binding protein family.</text>
</comment>
<evidence type="ECO:0000256" key="5">
    <source>
        <dbReference type="ARBA" id="ARBA00022764"/>
    </source>
</evidence>
<name>A0A5P3MT76_NEIAN</name>
<dbReference type="NCBIfam" id="NF008106">
    <property type="entry name" value="PRK10852.1"/>
    <property type="match status" value="1"/>
</dbReference>
<keyword evidence="3" id="KW-0813">Transport</keyword>
<dbReference type="PROSITE" id="PS51257">
    <property type="entry name" value="PROKAR_LIPOPROTEIN"/>
    <property type="match status" value="1"/>
</dbReference>
<evidence type="ECO:0000313" key="8">
    <source>
        <dbReference type="Proteomes" id="UP000325536"/>
    </source>
</evidence>